<evidence type="ECO:0000256" key="1">
    <source>
        <dbReference type="SAM" id="Phobius"/>
    </source>
</evidence>
<organism evidence="2 3">
    <name type="scientific">Phnomibacter ginsenosidimutans</name>
    <dbReference type="NCBI Taxonomy" id="2676868"/>
    <lineage>
        <taxon>Bacteria</taxon>
        <taxon>Pseudomonadati</taxon>
        <taxon>Bacteroidota</taxon>
        <taxon>Chitinophagia</taxon>
        <taxon>Chitinophagales</taxon>
        <taxon>Chitinophagaceae</taxon>
        <taxon>Phnomibacter</taxon>
    </lineage>
</organism>
<keyword evidence="1" id="KW-0472">Membrane</keyword>
<proteinExistence type="predicted"/>
<evidence type="ECO:0008006" key="4">
    <source>
        <dbReference type="Google" id="ProtNLM"/>
    </source>
</evidence>
<feature type="transmembrane region" description="Helical" evidence="1">
    <location>
        <begin position="12"/>
        <end position="28"/>
    </location>
</feature>
<dbReference type="KEGG" id="fls:GLV81_12500"/>
<reference evidence="2 3" key="1">
    <citation type="submission" date="2019-11" db="EMBL/GenBank/DDBJ databases">
        <authorList>
            <person name="Im W.T."/>
        </authorList>
    </citation>
    <scope>NUCLEOTIDE SEQUENCE [LARGE SCALE GENOMIC DNA]</scope>
    <source>
        <strain evidence="2 3">SB-02</strain>
    </source>
</reference>
<dbReference type="Proteomes" id="UP000426027">
    <property type="component" value="Chromosome"/>
</dbReference>
<protein>
    <recommendedName>
        <fullName evidence="4">DUF2892 domain-containing protein</fullName>
    </recommendedName>
</protein>
<evidence type="ECO:0000313" key="2">
    <source>
        <dbReference type="EMBL" id="QGW28812.1"/>
    </source>
</evidence>
<name>A0A6I6GPF1_9BACT</name>
<sequence>MWQRVVSNWNLMRIIRLGLGIMVIVQSIQFKEYWFVLIGFLLAGLALFDMGCASGACGVPPVQHRTATKSMEEIEYEEVGK</sequence>
<evidence type="ECO:0000313" key="3">
    <source>
        <dbReference type="Proteomes" id="UP000426027"/>
    </source>
</evidence>
<dbReference type="RefSeq" id="WP_157479165.1">
    <property type="nucleotide sequence ID" value="NZ_CP046566.1"/>
</dbReference>
<keyword evidence="1" id="KW-1133">Transmembrane helix</keyword>
<keyword evidence="3" id="KW-1185">Reference proteome</keyword>
<keyword evidence="1" id="KW-0812">Transmembrane</keyword>
<accession>A0A6I6GPF1</accession>
<dbReference type="EMBL" id="CP046566">
    <property type="protein sequence ID" value="QGW28812.1"/>
    <property type="molecule type" value="Genomic_DNA"/>
</dbReference>
<feature type="transmembrane region" description="Helical" evidence="1">
    <location>
        <begin position="34"/>
        <end position="59"/>
    </location>
</feature>
<gene>
    <name evidence="2" type="ORF">GLV81_12500</name>
</gene>
<dbReference type="AlphaFoldDB" id="A0A6I6GPF1"/>